<organism evidence="11 12">
    <name type="scientific">Flavobacterium aureirubrum</name>
    <dbReference type="NCBI Taxonomy" id="3133147"/>
    <lineage>
        <taxon>Bacteria</taxon>
        <taxon>Pseudomonadati</taxon>
        <taxon>Bacteroidota</taxon>
        <taxon>Flavobacteriia</taxon>
        <taxon>Flavobacteriales</taxon>
        <taxon>Flavobacteriaceae</taxon>
        <taxon>Flavobacterium</taxon>
    </lineage>
</organism>
<feature type="transmembrane region" description="Helical" evidence="9">
    <location>
        <begin position="535"/>
        <end position="552"/>
    </location>
</feature>
<comment type="similarity">
    <text evidence="3">Belongs to the peptidase M28 family.</text>
</comment>
<feature type="transmembrane region" description="Helical" evidence="9">
    <location>
        <begin position="458"/>
        <end position="475"/>
    </location>
</feature>
<comment type="function">
    <text evidence="1">May be involved in vacuolar sorting and osmoregulation.</text>
</comment>
<keyword evidence="6 9" id="KW-1133">Transmembrane helix</keyword>
<dbReference type="Proteomes" id="UP001460072">
    <property type="component" value="Unassembled WGS sequence"/>
</dbReference>
<feature type="transmembrane region" description="Helical" evidence="9">
    <location>
        <begin position="480"/>
        <end position="498"/>
    </location>
</feature>
<dbReference type="InterPro" id="IPR045175">
    <property type="entry name" value="M28_fam"/>
</dbReference>
<evidence type="ECO:0000313" key="12">
    <source>
        <dbReference type="Proteomes" id="UP001460072"/>
    </source>
</evidence>
<dbReference type="SUPFAM" id="SSF53187">
    <property type="entry name" value="Zn-dependent exopeptidases"/>
    <property type="match status" value="1"/>
</dbReference>
<keyword evidence="5" id="KW-0926">Vacuole</keyword>
<dbReference type="EMBL" id="JBCGDO010000006">
    <property type="protein sequence ID" value="MEM0542235.1"/>
    <property type="molecule type" value="Genomic_DNA"/>
</dbReference>
<evidence type="ECO:0000256" key="1">
    <source>
        <dbReference type="ARBA" id="ARBA00003273"/>
    </source>
</evidence>
<accession>A0ABU9N3E4</accession>
<sequence>MKTNQKPILSFFFLLLVIFGVFYFMMPQDYDQSEASLSEFSTKRALETVKEISKKPHFVGSKNHDVVAQYIQKEFQNLGLETSIQEGFTMTEKGTLVYSKNILARIKGTSNTKALLLLSHYDSAPHSSSPGASDDASGIATILESVRAFLYNKTAHKNDIIILFSDAEELGLNGAALFVTQHKWAKEVGVVLNFEARGSSGPSYMLMETNRGNSKMVDAFSNGNATYPVSNSLMYSIYKMLPNDTDLTVFREKGGIQGFNFAFIDSHFNYHTERDNFENLSPKTLAHQGSYLFPLLTYFSNADLSNLNSDDDKVYFNVPFAFMNYPFSWIIPMVIVAFGLIFIFLFIGLGKHVLRIDELLKGFVPLLLSLLVAGGISYIGWKLLLQFYPQYQDILHEFTYNGHDYIYGFTSLSIAICFVFYHKSGKRNAEMNQFFAPLFLWLLLNIGIAIFLKGAGFLIIPVISSSLMLGIYVVTQKSNWLINCILAIPTLVILPPFIQMFPVGLGLKILYGSAILTVLTFGLLLPIFGSFNKKGIWSAVFFLLSIGLFVKAHQASDYTIERPKPNSLVYLYDADVKKSYWTTYDVDLDEWTKGYLGEKPKNAETLNTNKLYSKYGSEFTFMSEAPNKNIAQPTIEFLRDTLKGKQRLYQIKITPNRAVNRYDIFNANEVTLHNLVANGAKAIDFKSNISGSSSGKILSYYVVNNEPLVLSFSISKEDKLDLNLVESSFDLLTNPQFTVAKRKDWMIATPFVLNNAIVIRQKIKPSVSILTKPKSAFRSVNPKDSTTVEVDSLKYKN</sequence>
<dbReference type="InterPro" id="IPR007484">
    <property type="entry name" value="Peptidase_M28"/>
</dbReference>
<name>A0ABU9N3E4_9FLAO</name>
<evidence type="ECO:0000256" key="4">
    <source>
        <dbReference type="ARBA" id="ARBA00017435"/>
    </source>
</evidence>
<feature type="transmembrane region" description="Helical" evidence="9">
    <location>
        <begin position="434"/>
        <end position="452"/>
    </location>
</feature>
<evidence type="ECO:0000256" key="7">
    <source>
        <dbReference type="ARBA" id="ARBA00023180"/>
    </source>
</evidence>
<evidence type="ECO:0000256" key="3">
    <source>
        <dbReference type="ARBA" id="ARBA00010918"/>
    </source>
</evidence>
<keyword evidence="9" id="KW-0472">Membrane</keyword>
<dbReference type="PANTHER" id="PTHR12147:SF58">
    <property type="entry name" value="VACUOLAR MEMBRANE PROTEASE"/>
    <property type="match status" value="1"/>
</dbReference>
<evidence type="ECO:0000313" key="11">
    <source>
        <dbReference type="EMBL" id="MEM0542235.1"/>
    </source>
</evidence>
<evidence type="ECO:0000259" key="10">
    <source>
        <dbReference type="Pfam" id="PF04389"/>
    </source>
</evidence>
<dbReference type="Gene3D" id="3.40.630.10">
    <property type="entry name" value="Zn peptidases"/>
    <property type="match status" value="1"/>
</dbReference>
<evidence type="ECO:0000256" key="5">
    <source>
        <dbReference type="ARBA" id="ARBA00022554"/>
    </source>
</evidence>
<keyword evidence="12" id="KW-1185">Reference proteome</keyword>
<evidence type="ECO:0000256" key="8">
    <source>
        <dbReference type="ARBA" id="ARBA00031512"/>
    </source>
</evidence>
<keyword evidence="9" id="KW-0812">Transmembrane</keyword>
<feature type="transmembrane region" description="Helical" evidence="9">
    <location>
        <begin position="362"/>
        <end position="385"/>
    </location>
</feature>
<comment type="subcellular location">
    <subcellularLocation>
        <location evidence="2">Vacuole membrane</location>
        <topology evidence="2">Multi-pass membrane protein</topology>
    </subcellularLocation>
</comment>
<keyword evidence="7" id="KW-0325">Glycoprotein</keyword>
<feature type="transmembrane region" description="Helical" evidence="9">
    <location>
        <begin position="510"/>
        <end position="528"/>
    </location>
</feature>
<feature type="transmembrane region" description="Helical" evidence="9">
    <location>
        <begin position="405"/>
        <end position="422"/>
    </location>
</feature>
<dbReference type="RefSeq" id="WP_342695456.1">
    <property type="nucleotide sequence ID" value="NZ_JBCGDO010000006.1"/>
</dbReference>
<proteinExistence type="inferred from homology"/>
<feature type="transmembrane region" description="Helical" evidence="9">
    <location>
        <begin position="7"/>
        <end position="26"/>
    </location>
</feature>
<evidence type="ECO:0000256" key="6">
    <source>
        <dbReference type="ARBA" id="ARBA00022989"/>
    </source>
</evidence>
<feature type="domain" description="Peptidase M28" evidence="10">
    <location>
        <begin position="101"/>
        <end position="291"/>
    </location>
</feature>
<dbReference type="PANTHER" id="PTHR12147">
    <property type="entry name" value="METALLOPEPTIDASE M28 FAMILY MEMBER"/>
    <property type="match status" value="1"/>
</dbReference>
<gene>
    <name evidence="11" type="ORF">WFZ85_06380</name>
</gene>
<evidence type="ECO:0000256" key="9">
    <source>
        <dbReference type="SAM" id="Phobius"/>
    </source>
</evidence>
<feature type="transmembrane region" description="Helical" evidence="9">
    <location>
        <begin position="329"/>
        <end position="350"/>
    </location>
</feature>
<dbReference type="Pfam" id="PF04389">
    <property type="entry name" value="Peptidase_M28"/>
    <property type="match status" value="1"/>
</dbReference>
<comment type="caution">
    <text evidence="11">The sequence shown here is derived from an EMBL/GenBank/DDBJ whole genome shotgun (WGS) entry which is preliminary data.</text>
</comment>
<evidence type="ECO:0000256" key="2">
    <source>
        <dbReference type="ARBA" id="ARBA00004128"/>
    </source>
</evidence>
<reference evidence="11 12" key="1">
    <citation type="submission" date="2024-03" db="EMBL/GenBank/DDBJ databases">
        <title>Two novel species of the genus Flavobacterium exhibiting potentially degradation of complex polysaccharides.</title>
        <authorList>
            <person name="Lian X."/>
        </authorList>
    </citation>
    <scope>NUCLEOTIDE SEQUENCE [LARGE SCALE GENOMIC DNA]</scope>
    <source>
        <strain evidence="12">j3</strain>
    </source>
</reference>
<protein>
    <recommendedName>
        <fullName evidence="4">Vacuolar membrane protease</fullName>
    </recommendedName>
    <alternativeName>
        <fullName evidence="8">FXNA-related family protease 1</fullName>
    </alternativeName>
</protein>